<dbReference type="AlphaFoldDB" id="W9RAZ4"/>
<sequence>MRLPCFVNGFVDAKEPVVIILSTNEGFGGCFMYRDMAFLTLDVLLMVGEVEDSTRGSVLLSEMESLIVIICLEECELPRFCLKLAESTDLLGGTSAFCVILL</sequence>
<reference evidence="2" key="1">
    <citation type="submission" date="2013-01" db="EMBL/GenBank/DDBJ databases">
        <title>Draft Genome Sequence of a Mulberry Tree, Morus notabilis C.K. Schneid.</title>
        <authorList>
            <person name="He N."/>
            <person name="Zhao S."/>
        </authorList>
    </citation>
    <scope>NUCLEOTIDE SEQUENCE</scope>
</reference>
<name>W9RAZ4_9ROSA</name>
<accession>W9RAZ4</accession>
<dbReference type="Proteomes" id="UP000030645">
    <property type="component" value="Unassembled WGS sequence"/>
</dbReference>
<evidence type="ECO:0000313" key="2">
    <source>
        <dbReference type="Proteomes" id="UP000030645"/>
    </source>
</evidence>
<protein>
    <submittedName>
        <fullName evidence="1">Uncharacterized protein</fullName>
    </submittedName>
</protein>
<organism evidence="1 2">
    <name type="scientific">Morus notabilis</name>
    <dbReference type="NCBI Taxonomy" id="981085"/>
    <lineage>
        <taxon>Eukaryota</taxon>
        <taxon>Viridiplantae</taxon>
        <taxon>Streptophyta</taxon>
        <taxon>Embryophyta</taxon>
        <taxon>Tracheophyta</taxon>
        <taxon>Spermatophyta</taxon>
        <taxon>Magnoliopsida</taxon>
        <taxon>eudicotyledons</taxon>
        <taxon>Gunneridae</taxon>
        <taxon>Pentapetalae</taxon>
        <taxon>rosids</taxon>
        <taxon>fabids</taxon>
        <taxon>Rosales</taxon>
        <taxon>Moraceae</taxon>
        <taxon>Moreae</taxon>
        <taxon>Morus</taxon>
    </lineage>
</organism>
<proteinExistence type="predicted"/>
<evidence type="ECO:0000313" key="1">
    <source>
        <dbReference type="EMBL" id="EXB62518.1"/>
    </source>
</evidence>
<gene>
    <name evidence="1" type="ORF">L484_008321</name>
</gene>
<dbReference type="EMBL" id="KE344453">
    <property type="protein sequence ID" value="EXB62518.1"/>
    <property type="molecule type" value="Genomic_DNA"/>
</dbReference>
<keyword evidence="2" id="KW-1185">Reference proteome</keyword>